<gene>
    <name evidence="1" type="ORF">FYJ85_03375</name>
</gene>
<protein>
    <submittedName>
        <fullName evidence="1">Uncharacterized protein</fullName>
    </submittedName>
</protein>
<sequence length="66" mass="7605">MAVYYEQWLKKLALSGEKHLLFARIEFKFENGIFPAGNSIFSLKKQNSPISGGFSENRDKFQSWSS</sequence>
<comment type="caution">
    <text evidence="1">The sequence shown here is derived from an EMBL/GenBank/DDBJ whole genome shotgun (WGS) entry which is preliminary data.</text>
</comment>
<dbReference type="Proteomes" id="UP000435649">
    <property type="component" value="Unassembled WGS sequence"/>
</dbReference>
<organism evidence="1 2">
    <name type="scientific">Victivallis lenta</name>
    <dbReference type="NCBI Taxonomy" id="2606640"/>
    <lineage>
        <taxon>Bacteria</taxon>
        <taxon>Pseudomonadati</taxon>
        <taxon>Lentisphaerota</taxon>
        <taxon>Lentisphaeria</taxon>
        <taxon>Victivallales</taxon>
        <taxon>Victivallaceae</taxon>
        <taxon>Victivallis</taxon>
    </lineage>
</organism>
<proteinExistence type="predicted"/>
<dbReference type="EMBL" id="VUNS01000002">
    <property type="protein sequence ID" value="MST96085.1"/>
    <property type="molecule type" value="Genomic_DNA"/>
</dbReference>
<keyword evidence="2" id="KW-1185">Reference proteome</keyword>
<evidence type="ECO:0000313" key="1">
    <source>
        <dbReference type="EMBL" id="MST96085.1"/>
    </source>
</evidence>
<dbReference type="AlphaFoldDB" id="A0A844FZM8"/>
<dbReference type="RefSeq" id="WP_154416989.1">
    <property type="nucleotide sequence ID" value="NZ_CALXOB010000031.1"/>
</dbReference>
<evidence type="ECO:0000313" key="2">
    <source>
        <dbReference type="Proteomes" id="UP000435649"/>
    </source>
</evidence>
<reference evidence="1 2" key="1">
    <citation type="submission" date="2019-08" db="EMBL/GenBank/DDBJ databases">
        <title>In-depth cultivation of the pig gut microbiome towards novel bacterial diversity and tailored functional studies.</title>
        <authorList>
            <person name="Wylensek D."/>
            <person name="Hitch T.C.A."/>
            <person name="Clavel T."/>
        </authorList>
    </citation>
    <scope>NUCLEOTIDE SEQUENCE [LARGE SCALE GENOMIC DNA]</scope>
    <source>
        <strain evidence="1 2">BBE-744-WT-12</strain>
    </source>
</reference>
<accession>A0A844FZM8</accession>
<name>A0A844FZM8_9BACT</name>